<dbReference type="GeneID" id="80886756"/>
<keyword evidence="3" id="KW-1185">Reference proteome</keyword>
<comment type="caution">
    <text evidence="2">The sequence shown here is derived from an EMBL/GenBank/DDBJ whole genome shotgun (WGS) entry which is preliminary data.</text>
</comment>
<reference evidence="2" key="1">
    <citation type="submission" date="2023-03" db="EMBL/GenBank/DDBJ databases">
        <title>Near-Complete genome sequence of Lipomyces tetrasporous NRRL Y-64009, an oleaginous yeast capable of growing on lignocellulosic hydrolysates.</title>
        <authorList>
            <consortium name="Lawrence Berkeley National Laboratory"/>
            <person name="Jagtap S.S."/>
            <person name="Liu J.-J."/>
            <person name="Walukiewicz H.E."/>
            <person name="Pangilinan J."/>
            <person name="Lipzen A."/>
            <person name="Ahrendt S."/>
            <person name="Koriabine M."/>
            <person name="Cobaugh K."/>
            <person name="Salamov A."/>
            <person name="Yoshinaga Y."/>
            <person name="Ng V."/>
            <person name="Daum C."/>
            <person name="Grigoriev I.V."/>
            <person name="Slininger P.J."/>
            <person name="Dien B.S."/>
            <person name="Jin Y.-S."/>
            <person name="Rao C.V."/>
        </authorList>
    </citation>
    <scope>NUCLEOTIDE SEQUENCE</scope>
    <source>
        <strain evidence="2">NRRL Y-64009</strain>
    </source>
</reference>
<organism evidence="2 3">
    <name type="scientific">Lipomyces tetrasporus</name>
    <dbReference type="NCBI Taxonomy" id="54092"/>
    <lineage>
        <taxon>Eukaryota</taxon>
        <taxon>Fungi</taxon>
        <taxon>Dikarya</taxon>
        <taxon>Ascomycota</taxon>
        <taxon>Saccharomycotina</taxon>
        <taxon>Lipomycetes</taxon>
        <taxon>Lipomycetales</taxon>
        <taxon>Lipomycetaceae</taxon>
        <taxon>Lipomyces</taxon>
    </lineage>
</organism>
<dbReference type="InterPro" id="IPR036786">
    <property type="entry name" value="Ribosome_mat_SBDS_N_sf"/>
</dbReference>
<proteinExistence type="predicted"/>
<dbReference type="Pfam" id="PF01172">
    <property type="entry name" value="SBDS_N"/>
    <property type="match status" value="1"/>
</dbReference>
<evidence type="ECO:0000259" key="1">
    <source>
        <dbReference type="Pfam" id="PF01172"/>
    </source>
</evidence>
<dbReference type="Proteomes" id="UP001217417">
    <property type="component" value="Unassembled WGS sequence"/>
</dbReference>
<accession>A0AAD7QVV4</accession>
<dbReference type="InterPro" id="IPR019783">
    <property type="entry name" value="SDO1/SBDS_N"/>
</dbReference>
<evidence type="ECO:0000313" key="3">
    <source>
        <dbReference type="Proteomes" id="UP001217417"/>
    </source>
</evidence>
<protein>
    <submittedName>
        <fullName evidence="2">Ribosome maturation protein</fullName>
    </submittedName>
</protein>
<evidence type="ECO:0000313" key="2">
    <source>
        <dbReference type="EMBL" id="KAJ8102285.1"/>
    </source>
</evidence>
<feature type="domain" description="Ribosome maturation protein SDO1/SBDS N-terminal" evidence="1">
    <location>
        <begin position="4"/>
        <end position="92"/>
    </location>
</feature>
<dbReference type="EMBL" id="JARPMG010000003">
    <property type="protein sequence ID" value="KAJ8102285.1"/>
    <property type="molecule type" value="Genomic_DNA"/>
</dbReference>
<dbReference type="RefSeq" id="XP_056045735.1">
    <property type="nucleotide sequence ID" value="XM_056191590.1"/>
</dbReference>
<dbReference type="SUPFAM" id="SSF89895">
    <property type="entry name" value="FYSH domain"/>
    <property type="match status" value="1"/>
</dbReference>
<gene>
    <name evidence="2" type="ORF">POJ06DRAFT_80685</name>
</gene>
<sequence>MSQVSKVFYRGENDEFMVVIQSPEEYRRYKKDPSIPLIDVVDSFKVFVTRKSGTQGIIDEASRAMLENEFGTRKPDQAIEKILRDGEFQEQKYTYKSNYDSTNDTMGARVAH</sequence>
<dbReference type="Gene3D" id="3.30.1250.10">
    <property type="entry name" value="Ribosome maturation protein SBDS, N-terminal domain"/>
    <property type="match status" value="1"/>
</dbReference>
<name>A0AAD7QVV4_9ASCO</name>
<dbReference type="AlphaFoldDB" id="A0AAD7QVV4"/>